<dbReference type="GO" id="GO:0003677">
    <property type="term" value="F:DNA binding"/>
    <property type="evidence" value="ECO:0007669"/>
    <property type="project" value="UniProtKB-KW"/>
</dbReference>
<evidence type="ECO:0000256" key="2">
    <source>
        <dbReference type="ARBA" id="ARBA00022723"/>
    </source>
</evidence>
<reference evidence="8" key="1">
    <citation type="submission" date="2021-06" db="EMBL/GenBank/DDBJ databases">
        <authorList>
            <person name="Kallberg Y."/>
            <person name="Tangrot J."/>
            <person name="Rosling A."/>
        </authorList>
    </citation>
    <scope>NUCLEOTIDE SEQUENCE</scope>
    <source>
        <strain evidence="8">CL551</strain>
    </source>
</reference>
<dbReference type="OrthoDB" id="2446524at2759"/>
<dbReference type="InterPro" id="IPR025525">
    <property type="entry name" value="hAT-like_transposase_RNase-H"/>
</dbReference>
<dbReference type="AlphaFoldDB" id="A0A9N9IJX6"/>
<keyword evidence="9" id="KW-1185">Reference proteome</keyword>
<organism evidence="8 9">
    <name type="scientific">Acaulospora morrowiae</name>
    <dbReference type="NCBI Taxonomy" id="94023"/>
    <lineage>
        <taxon>Eukaryota</taxon>
        <taxon>Fungi</taxon>
        <taxon>Fungi incertae sedis</taxon>
        <taxon>Mucoromycota</taxon>
        <taxon>Glomeromycotina</taxon>
        <taxon>Glomeromycetes</taxon>
        <taxon>Diversisporales</taxon>
        <taxon>Acaulosporaceae</taxon>
        <taxon>Acaulospora</taxon>
    </lineage>
</organism>
<dbReference type="InterPro" id="IPR052035">
    <property type="entry name" value="ZnF_BED_domain_contain"/>
</dbReference>
<evidence type="ECO:0000259" key="7">
    <source>
        <dbReference type="Pfam" id="PF14372"/>
    </source>
</evidence>
<keyword evidence="5" id="KW-0238">DNA-binding</keyword>
<accession>A0A9N9IJX6</accession>
<evidence type="ECO:0000256" key="4">
    <source>
        <dbReference type="ARBA" id="ARBA00022833"/>
    </source>
</evidence>
<dbReference type="GO" id="GO:0008270">
    <property type="term" value="F:zinc ion binding"/>
    <property type="evidence" value="ECO:0007669"/>
    <property type="project" value="UniProtKB-KW"/>
</dbReference>
<evidence type="ECO:0000313" key="8">
    <source>
        <dbReference type="EMBL" id="CAG8738956.1"/>
    </source>
</evidence>
<dbReference type="GO" id="GO:0005634">
    <property type="term" value="C:nucleus"/>
    <property type="evidence" value="ECO:0007669"/>
    <property type="project" value="UniProtKB-SubCell"/>
</dbReference>
<dbReference type="SUPFAM" id="SSF140996">
    <property type="entry name" value="Hermes dimerisation domain"/>
    <property type="match status" value="1"/>
</dbReference>
<keyword evidence="3" id="KW-0863">Zinc-finger</keyword>
<proteinExistence type="predicted"/>
<comment type="caution">
    <text evidence="8">The sequence shown here is derived from an EMBL/GenBank/DDBJ whole genome shotgun (WGS) entry which is preliminary data.</text>
</comment>
<dbReference type="Proteomes" id="UP000789342">
    <property type="component" value="Unassembled WGS sequence"/>
</dbReference>
<feature type="domain" description="hAT-like transposase RNase-H fold" evidence="7">
    <location>
        <begin position="196"/>
        <end position="265"/>
    </location>
</feature>
<dbReference type="PANTHER" id="PTHR46481:SF10">
    <property type="entry name" value="ZINC FINGER BED DOMAIN-CONTAINING PROTEIN 39"/>
    <property type="match status" value="1"/>
</dbReference>
<sequence length="352" mass="40874">MHPKEIAKINALLIQWIICDQQSFSIIKNKKFQALVAALSKYNKYNLPSRQMISTTIENLYEKQRNILKTYFNNLSSKVVLTTDIWTAYTNQAYMSITLYWIDDNWQMHCILFDLIPLHERYTGTNLANIIDTIISNFNLGKKIMAITTDNAYNMDAFGQKCAAHILNLIVKDGLEEAKMLTILLEPIFEATRIISASSHPTLSDLHMVLVVITDILKEAQQENNTIIKWIVDKMEKKLNKYWGELKSAFHKAIILDPNSKLASFKDEEKCEAQNMIYTTYKANYATKNNRSTTKLSKPKSQRHFIHNHLKRTHEVFTSNDDPLDKYLNMPLEDGDVLAYWKNKSTNPRWVQ</sequence>
<dbReference type="Pfam" id="PF14372">
    <property type="entry name" value="hAT-like_RNase-H"/>
    <property type="match status" value="1"/>
</dbReference>
<keyword evidence="4" id="KW-0862">Zinc</keyword>
<dbReference type="InterPro" id="IPR012337">
    <property type="entry name" value="RNaseH-like_sf"/>
</dbReference>
<dbReference type="EMBL" id="CAJVPV010029609">
    <property type="protein sequence ID" value="CAG8738956.1"/>
    <property type="molecule type" value="Genomic_DNA"/>
</dbReference>
<protein>
    <submittedName>
        <fullName evidence="8">4122_t:CDS:1</fullName>
    </submittedName>
</protein>
<name>A0A9N9IJX6_9GLOM</name>
<dbReference type="PANTHER" id="PTHR46481">
    <property type="entry name" value="ZINC FINGER BED DOMAIN-CONTAINING PROTEIN 4"/>
    <property type="match status" value="1"/>
</dbReference>
<keyword evidence="6" id="KW-0539">Nucleus</keyword>
<evidence type="ECO:0000256" key="3">
    <source>
        <dbReference type="ARBA" id="ARBA00022771"/>
    </source>
</evidence>
<dbReference type="SUPFAM" id="SSF53098">
    <property type="entry name" value="Ribonuclease H-like"/>
    <property type="match status" value="1"/>
</dbReference>
<evidence type="ECO:0000313" key="9">
    <source>
        <dbReference type="Proteomes" id="UP000789342"/>
    </source>
</evidence>
<feature type="non-terminal residue" evidence="8">
    <location>
        <position position="352"/>
    </location>
</feature>
<keyword evidence="2" id="KW-0479">Metal-binding</keyword>
<gene>
    <name evidence="8" type="ORF">AMORRO_LOCUS14571</name>
</gene>
<evidence type="ECO:0000256" key="1">
    <source>
        <dbReference type="ARBA" id="ARBA00004123"/>
    </source>
</evidence>
<evidence type="ECO:0000256" key="5">
    <source>
        <dbReference type="ARBA" id="ARBA00023125"/>
    </source>
</evidence>
<comment type="subcellular location">
    <subcellularLocation>
        <location evidence="1">Nucleus</location>
    </subcellularLocation>
</comment>
<evidence type="ECO:0000256" key="6">
    <source>
        <dbReference type="ARBA" id="ARBA00023242"/>
    </source>
</evidence>